<organism evidence="1 2">
    <name type="scientific">Acidiferrimicrobium australe</name>
    <dbReference type="NCBI Taxonomy" id="2664430"/>
    <lineage>
        <taxon>Bacteria</taxon>
        <taxon>Bacillati</taxon>
        <taxon>Actinomycetota</taxon>
        <taxon>Acidimicrobiia</taxon>
        <taxon>Acidimicrobiales</taxon>
        <taxon>Acidimicrobiaceae</taxon>
        <taxon>Acidiferrimicrobium</taxon>
    </lineage>
</organism>
<dbReference type="GO" id="GO:0016853">
    <property type="term" value="F:isomerase activity"/>
    <property type="evidence" value="ECO:0007669"/>
    <property type="project" value="UniProtKB-KW"/>
</dbReference>
<keyword evidence="1" id="KW-0413">Isomerase</keyword>
<dbReference type="Gene3D" id="3.10.310.10">
    <property type="entry name" value="Diaminopimelate Epimerase, Chain A, domain 1"/>
    <property type="match status" value="2"/>
</dbReference>
<keyword evidence="2" id="KW-1185">Reference proteome</keyword>
<evidence type="ECO:0000313" key="2">
    <source>
        <dbReference type="Proteomes" id="UP000437736"/>
    </source>
</evidence>
<reference evidence="1 2" key="1">
    <citation type="submission" date="2019-11" db="EMBL/GenBank/DDBJ databases">
        <title>Acidiferrimicrobium australis gen. nov., sp. nov., an acidophilic and obligately heterotrophic, member of the Actinobacteria that catalyses dissimilatory oxido- reduction of iron isolated from metal-rich acidic water in Chile.</title>
        <authorList>
            <person name="Gonzalez D."/>
            <person name="Huber K."/>
            <person name="Hedrich S."/>
            <person name="Rojas-Villalobos C."/>
            <person name="Quatrini R."/>
            <person name="Dinamarca M.A."/>
            <person name="Schwarz A."/>
            <person name="Canales C."/>
            <person name="Nancucheo I."/>
        </authorList>
    </citation>
    <scope>NUCLEOTIDE SEQUENCE [LARGE SCALE GENOMIC DNA]</scope>
    <source>
        <strain evidence="1 2">USS-CCA1</strain>
    </source>
</reference>
<dbReference type="PIRSF" id="PIRSF016184">
    <property type="entry name" value="PhzC_PhzF"/>
    <property type="match status" value="1"/>
</dbReference>
<proteinExistence type="predicted"/>
<dbReference type="PANTHER" id="PTHR13774:SF32">
    <property type="entry name" value="ANTISENSE-ENHANCING SEQUENCE 1"/>
    <property type="match status" value="1"/>
</dbReference>
<dbReference type="EMBL" id="WJHE01000606">
    <property type="protein sequence ID" value="MST33469.1"/>
    <property type="molecule type" value="Genomic_DNA"/>
</dbReference>
<dbReference type="Proteomes" id="UP000437736">
    <property type="component" value="Unassembled WGS sequence"/>
</dbReference>
<dbReference type="NCBIfam" id="TIGR00654">
    <property type="entry name" value="PhzF_family"/>
    <property type="match status" value="1"/>
</dbReference>
<dbReference type="SUPFAM" id="SSF54506">
    <property type="entry name" value="Diaminopimelate epimerase-like"/>
    <property type="match status" value="1"/>
</dbReference>
<sequence length="277" mass="29381">MRTFTQVDVFTDRLGLGNAVAVVHDATGLTDDALARFARWTQLSETTFLLPPTDPDADYRLRIFTASSELPFAGHPTLGSARAWLEAGGRPRRPDRLVQECGAGLVELRRSGDRLAFRAPPRLRSGPVAPGEVARLTAGLGLRPDQVVDARWADNGPGWVALLLDSAAAVLGIEPRLDLLRPDEMIGVVGPHPDGSAARFEVRAFFAGRGLEEDPVTGSLNAALAQWLIPAGLAPSSYVAAQGTCLQREGRVHVEADGPDVWVGGDTVVGVTGTVAL</sequence>
<evidence type="ECO:0000313" key="1">
    <source>
        <dbReference type="EMBL" id="MST33469.1"/>
    </source>
</evidence>
<protein>
    <submittedName>
        <fullName evidence="1">PhzF family phenazine biosynthesis isomerase</fullName>
    </submittedName>
</protein>
<comment type="caution">
    <text evidence="1">The sequence shown here is derived from an EMBL/GenBank/DDBJ whole genome shotgun (WGS) entry which is preliminary data.</text>
</comment>
<gene>
    <name evidence="1" type="ORF">GHK86_12155</name>
</gene>
<accession>A0ABW9QUV4</accession>
<dbReference type="InterPro" id="IPR003719">
    <property type="entry name" value="Phenazine_PhzF-like"/>
</dbReference>
<name>A0ABW9QUV4_9ACTN</name>
<dbReference type="Pfam" id="PF02567">
    <property type="entry name" value="PhzC-PhzF"/>
    <property type="match status" value="1"/>
</dbReference>
<dbReference type="PANTHER" id="PTHR13774">
    <property type="entry name" value="PHENAZINE BIOSYNTHESIS PROTEIN"/>
    <property type="match status" value="1"/>
</dbReference>